<evidence type="ECO:0000313" key="3">
    <source>
        <dbReference type="EMBL" id="KAL3274906.1"/>
    </source>
</evidence>
<accession>A0ABD2N7Y5</accession>
<feature type="compositionally biased region" description="Low complexity" evidence="1">
    <location>
        <begin position="391"/>
        <end position="408"/>
    </location>
</feature>
<name>A0ABD2N7Y5_9CUCU</name>
<feature type="region of interest" description="Disordered" evidence="1">
    <location>
        <begin position="387"/>
        <end position="409"/>
    </location>
</feature>
<dbReference type="Pfam" id="PF12259">
    <property type="entry name" value="Baculo_F"/>
    <property type="match status" value="1"/>
</dbReference>
<keyword evidence="2" id="KW-1133">Transmembrane helix</keyword>
<comment type="caution">
    <text evidence="3">The sequence shown here is derived from an EMBL/GenBank/DDBJ whole genome shotgun (WGS) entry which is preliminary data.</text>
</comment>
<keyword evidence="2" id="KW-0472">Membrane</keyword>
<evidence type="ECO:0000313" key="4">
    <source>
        <dbReference type="Proteomes" id="UP001516400"/>
    </source>
</evidence>
<dbReference type="AlphaFoldDB" id="A0ABD2N7Y5"/>
<keyword evidence="2" id="KW-0812">Transmembrane</keyword>
<evidence type="ECO:0000256" key="1">
    <source>
        <dbReference type="SAM" id="MobiDB-lite"/>
    </source>
</evidence>
<evidence type="ECO:0000256" key="2">
    <source>
        <dbReference type="SAM" id="Phobius"/>
    </source>
</evidence>
<feature type="transmembrane region" description="Helical" evidence="2">
    <location>
        <begin position="349"/>
        <end position="368"/>
    </location>
</feature>
<dbReference type="EMBL" id="JABFTP020000083">
    <property type="protein sequence ID" value="KAL3274906.1"/>
    <property type="molecule type" value="Genomic_DNA"/>
</dbReference>
<dbReference type="InterPro" id="IPR022048">
    <property type="entry name" value="Envelope_fusion-like"/>
</dbReference>
<gene>
    <name evidence="3" type="ORF">HHI36_019687</name>
</gene>
<protein>
    <recommendedName>
        <fullName evidence="5">Envelope fusion protein</fullName>
    </recommendedName>
</protein>
<keyword evidence="4" id="KW-1185">Reference proteome</keyword>
<dbReference type="Proteomes" id="UP001516400">
    <property type="component" value="Unassembled WGS sequence"/>
</dbReference>
<proteinExistence type="predicted"/>
<evidence type="ECO:0008006" key="5">
    <source>
        <dbReference type="Google" id="ProtNLM"/>
    </source>
</evidence>
<reference evidence="3 4" key="1">
    <citation type="journal article" date="2021" name="BMC Biol.">
        <title>Horizontally acquired antibacterial genes associated with adaptive radiation of ladybird beetles.</title>
        <authorList>
            <person name="Li H.S."/>
            <person name="Tang X.F."/>
            <person name="Huang Y.H."/>
            <person name="Xu Z.Y."/>
            <person name="Chen M.L."/>
            <person name="Du X.Y."/>
            <person name="Qiu B.Y."/>
            <person name="Chen P.T."/>
            <person name="Zhang W."/>
            <person name="Slipinski A."/>
            <person name="Escalona H.E."/>
            <person name="Waterhouse R.M."/>
            <person name="Zwick A."/>
            <person name="Pang H."/>
        </authorList>
    </citation>
    <scope>NUCLEOTIDE SEQUENCE [LARGE SCALE GENOMIC DNA]</scope>
    <source>
        <strain evidence="3">SYSU2018</strain>
    </source>
</reference>
<organism evidence="3 4">
    <name type="scientific">Cryptolaemus montrouzieri</name>
    <dbReference type="NCBI Taxonomy" id="559131"/>
    <lineage>
        <taxon>Eukaryota</taxon>
        <taxon>Metazoa</taxon>
        <taxon>Ecdysozoa</taxon>
        <taxon>Arthropoda</taxon>
        <taxon>Hexapoda</taxon>
        <taxon>Insecta</taxon>
        <taxon>Pterygota</taxon>
        <taxon>Neoptera</taxon>
        <taxon>Endopterygota</taxon>
        <taxon>Coleoptera</taxon>
        <taxon>Polyphaga</taxon>
        <taxon>Cucujiformia</taxon>
        <taxon>Coccinelloidea</taxon>
        <taxon>Coccinellidae</taxon>
        <taxon>Scymninae</taxon>
        <taxon>Scymnini</taxon>
        <taxon>Cryptolaemus</taxon>
    </lineage>
</organism>
<sequence>MVTDCENINQTLSHSLVHIEEKNALISELLDLRSKSVDIIMFAYKGMLHPLVLSPDKLVHELSSLQNFLNGLEFPVRICLENIHLLYNAITTNVFFSDNKLTFLVLIPLVSSRVYSVEKLSSVPVSVPNSDSFIFILPQSPYLIIDKVKQHYFVMNEIELAECRYIKPFHLCQQSSPIFLVHLHGGCEASLFIPTPNIPLTCDKRIAKINQPLFIQLIQSNTWLYFTPKEENLDVTCRSSNVRESVKVHSSGVFHLNENCSAYGQSIILTSHSTFIREVRVNFTPEIDLRKSLDLNLSFLNTVDIQPLARSSVIIGPNDFDTLRKISSDLNNLKDETSRFHSITKWLDYHNIVTYFLFIVIFILIIYLESAKLKKCLRPIDKPLSNPLDIPNSQTQNSENPNSTTESSVIENDNFVPRYHFQK</sequence>